<reference evidence="1 2" key="1">
    <citation type="submission" date="2019-05" db="EMBL/GenBank/DDBJ databases">
        <title>Mikania micrantha, genome provides insights into the molecular mechanism of rapid growth.</title>
        <authorList>
            <person name="Liu B."/>
        </authorList>
    </citation>
    <scope>NUCLEOTIDE SEQUENCE [LARGE SCALE GENOMIC DNA]</scope>
    <source>
        <strain evidence="1">NLD-2019</strain>
        <tissue evidence="1">Leaf</tissue>
    </source>
</reference>
<proteinExistence type="predicted"/>
<comment type="caution">
    <text evidence="1">The sequence shown here is derived from an EMBL/GenBank/DDBJ whole genome shotgun (WGS) entry which is preliminary data.</text>
</comment>
<sequence>MPTPNETTPYSSQDGTQTQRNWLKTTRLTPIMHPAPFVVTDGQIHPKLDTSPTPHQISPTAIPNIDINKVKNELKNAVDDNAIKQTFALIALHYIVCPALTSKLGKKFLWRGFVEGLKVSEISEEVAEKFHKNWMVQAEKVGLQSLLELNAFNENCKNMIAASTRGLIGSDPEASIVNSNTNLYLFKIRLIEVQPGEIEFTGTLIRQRQKQCDDGDGTGACETLCRNPSRDSEQKTAAVILYSMTMMVVYCNQNLAMTAVNGIGYGRDTAVVLDLLCNL</sequence>
<dbReference type="AlphaFoldDB" id="A0A5N6P8V8"/>
<evidence type="ECO:0000313" key="1">
    <source>
        <dbReference type="EMBL" id="KAD5962061.1"/>
    </source>
</evidence>
<accession>A0A5N6P8V8</accession>
<name>A0A5N6P8V8_9ASTR</name>
<keyword evidence="2" id="KW-1185">Reference proteome</keyword>
<dbReference type="Proteomes" id="UP000326396">
    <property type="component" value="Linkage Group LG14"/>
</dbReference>
<dbReference type="EMBL" id="SZYD01000006">
    <property type="protein sequence ID" value="KAD5962061.1"/>
    <property type="molecule type" value="Genomic_DNA"/>
</dbReference>
<evidence type="ECO:0000313" key="2">
    <source>
        <dbReference type="Proteomes" id="UP000326396"/>
    </source>
</evidence>
<organism evidence="1 2">
    <name type="scientific">Mikania micrantha</name>
    <name type="common">bitter vine</name>
    <dbReference type="NCBI Taxonomy" id="192012"/>
    <lineage>
        <taxon>Eukaryota</taxon>
        <taxon>Viridiplantae</taxon>
        <taxon>Streptophyta</taxon>
        <taxon>Embryophyta</taxon>
        <taxon>Tracheophyta</taxon>
        <taxon>Spermatophyta</taxon>
        <taxon>Magnoliopsida</taxon>
        <taxon>eudicotyledons</taxon>
        <taxon>Gunneridae</taxon>
        <taxon>Pentapetalae</taxon>
        <taxon>asterids</taxon>
        <taxon>campanulids</taxon>
        <taxon>Asterales</taxon>
        <taxon>Asteraceae</taxon>
        <taxon>Asteroideae</taxon>
        <taxon>Heliantheae alliance</taxon>
        <taxon>Eupatorieae</taxon>
        <taxon>Mikania</taxon>
    </lineage>
</organism>
<protein>
    <submittedName>
        <fullName evidence="1">Uncharacterized protein</fullName>
    </submittedName>
</protein>
<gene>
    <name evidence="1" type="ORF">E3N88_13534</name>
</gene>